<reference evidence="1" key="1">
    <citation type="journal article" date="2021" name="Antonie Van Leeuwenhoek">
        <title>Draft genome and description of Waterburya agarophytonicola gen. nov. sp. nov. (Pleurocapsales, Cyanobacteria): a seaweed symbiont.</title>
        <authorList>
            <person name="Bonthond G."/>
            <person name="Shalygin S."/>
            <person name="Bayer T."/>
            <person name="Weinberger F."/>
        </authorList>
    </citation>
    <scope>NUCLEOTIDE SEQUENCE</scope>
    <source>
        <strain evidence="1">KI4</strain>
    </source>
</reference>
<protein>
    <submittedName>
        <fullName evidence="1">Uncharacterized protein</fullName>
    </submittedName>
</protein>
<dbReference type="Proteomes" id="UP000729733">
    <property type="component" value="Unassembled WGS sequence"/>
</dbReference>
<gene>
    <name evidence="1" type="ORF">I4641_02610</name>
</gene>
<accession>A0A964FFN8</accession>
<evidence type="ECO:0000313" key="2">
    <source>
        <dbReference type="Proteomes" id="UP000729733"/>
    </source>
</evidence>
<name>A0A964FFN8_9CYAN</name>
<organism evidence="1 2">
    <name type="scientific">Waterburya agarophytonicola KI4</name>
    <dbReference type="NCBI Taxonomy" id="2874699"/>
    <lineage>
        <taxon>Bacteria</taxon>
        <taxon>Bacillati</taxon>
        <taxon>Cyanobacteriota</taxon>
        <taxon>Cyanophyceae</taxon>
        <taxon>Pleurocapsales</taxon>
        <taxon>Hyellaceae</taxon>
        <taxon>Waterburya</taxon>
        <taxon>Waterburya agarophytonicola</taxon>
    </lineage>
</organism>
<proteinExistence type="predicted"/>
<evidence type="ECO:0000313" key="1">
    <source>
        <dbReference type="EMBL" id="MCC0175874.1"/>
    </source>
</evidence>
<keyword evidence="2" id="KW-1185">Reference proteome</keyword>
<dbReference type="AlphaFoldDB" id="A0A964FFN8"/>
<dbReference type="EMBL" id="JADWDC010000004">
    <property type="protein sequence ID" value="MCC0175874.1"/>
    <property type="molecule type" value="Genomic_DNA"/>
</dbReference>
<dbReference type="RefSeq" id="WP_229638873.1">
    <property type="nucleotide sequence ID" value="NZ_JADWDC010000004.1"/>
</dbReference>
<sequence length="251" mass="28456">MDIGKFVFEAKKIPNLSRPGAIAKEIMYWTEFQSWLTDKICLLVLKSRRKVPPGQEKIFVEQLVYSYLIRDWQNQLAASHFKQIEQSLGEGKQRQAVLLRLQEILQQKVLSSINSPEDLLLRSSGLIVKKIGKLKFANPIYKAVFTQRWLLKQLAEIEENSSSVNTSESYAKASFILNSKLNSTRKSANAKSIKKIAIASMVVISLGIVVKTLPQISGLIVAYRCNHKPLKPLNLGDLSSSEISKYCRNRY</sequence>
<comment type="caution">
    <text evidence="1">The sequence shown here is derived from an EMBL/GenBank/DDBJ whole genome shotgun (WGS) entry which is preliminary data.</text>
</comment>